<accession>A0A2H3L3P4</accession>
<dbReference type="AlphaFoldDB" id="A0A2H3L3P4"/>
<reference evidence="1 2" key="1">
    <citation type="submission" date="2016-05" db="EMBL/GenBank/DDBJ databases">
        <authorList>
            <person name="Lavstsen T."/>
            <person name="Jespersen J.S."/>
        </authorList>
    </citation>
    <scope>NUCLEOTIDE SEQUENCE [LARGE SCALE GENOMIC DNA]</scope>
    <source>
        <strain evidence="1 2">B7-9</strain>
    </source>
</reference>
<evidence type="ECO:0000313" key="2">
    <source>
        <dbReference type="Proteomes" id="UP000220922"/>
    </source>
</evidence>
<sequence>MRAVRSWLGSSHLFAGSIVVKTAVPPLGNRFVFQHDWQDHHDNKVSWWFLCMILHTITCSDEVPQ</sequence>
<organism evidence="1 2">
    <name type="scientific">Candidatus Chloroploca asiatica</name>
    <dbReference type="NCBI Taxonomy" id="1506545"/>
    <lineage>
        <taxon>Bacteria</taxon>
        <taxon>Bacillati</taxon>
        <taxon>Chloroflexota</taxon>
        <taxon>Chloroflexia</taxon>
        <taxon>Chloroflexales</taxon>
        <taxon>Chloroflexineae</taxon>
        <taxon>Oscillochloridaceae</taxon>
        <taxon>Candidatus Chloroploca</taxon>
    </lineage>
</organism>
<dbReference type="Proteomes" id="UP000220922">
    <property type="component" value="Unassembled WGS sequence"/>
</dbReference>
<name>A0A2H3L3P4_9CHLR</name>
<keyword evidence="2" id="KW-1185">Reference proteome</keyword>
<dbReference type="EMBL" id="LYXE01000072">
    <property type="protein sequence ID" value="PDV99420.1"/>
    <property type="molecule type" value="Genomic_DNA"/>
</dbReference>
<protein>
    <submittedName>
        <fullName evidence="1">Uncharacterized protein</fullName>
    </submittedName>
</protein>
<proteinExistence type="predicted"/>
<gene>
    <name evidence="1" type="ORF">A9Q02_12300</name>
</gene>
<evidence type="ECO:0000313" key="1">
    <source>
        <dbReference type="EMBL" id="PDV99420.1"/>
    </source>
</evidence>
<comment type="caution">
    <text evidence="1">The sequence shown here is derived from an EMBL/GenBank/DDBJ whole genome shotgun (WGS) entry which is preliminary data.</text>
</comment>